<dbReference type="InterPro" id="IPR004610">
    <property type="entry name" value="RecJ"/>
</dbReference>
<keyword evidence="3" id="KW-0540">Nuclease</keyword>
<feature type="domain" description="DHHA1" evidence="7">
    <location>
        <begin position="354"/>
        <end position="448"/>
    </location>
</feature>
<dbReference type="GO" id="GO:0006281">
    <property type="term" value="P:DNA repair"/>
    <property type="evidence" value="ECO:0007669"/>
    <property type="project" value="InterPro"/>
</dbReference>
<evidence type="ECO:0000259" key="8">
    <source>
        <dbReference type="Pfam" id="PF17768"/>
    </source>
</evidence>
<dbReference type="InterPro" id="IPR001667">
    <property type="entry name" value="DDH_dom"/>
</dbReference>
<dbReference type="Pfam" id="PF02272">
    <property type="entry name" value="DHHA1"/>
    <property type="match status" value="1"/>
</dbReference>
<dbReference type="SUPFAM" id="SSF64182">
    <property type="entry name" value="DHH phosphoesterases"/>
    <property type="match status" value="1"/>
</dbReference>
<dbReference type="EMBL" id="UGTF01000002">
    <property type="protein sequence ID" value="SUB89886.1"/>
    <property type="molecule type" value="Genomic_DNA"/>
</dbReference>
<evidence type="ECO:0000256" key="3">
    <source>
        <dbReference type="ARBA" id="ARBA00022722"/>
    </source>
</evidence>
<evidence type="ECO:0000256" key="2">
    <source>
        <dbReference type="ARBA" id="ARBA00019841"/>
    </source>
</evidence>
<dbReference type="InterPro" id="IPR003156">
    <property type="entry name" value="DHHA1_dom"/>
</dbReference>
<evidence type="ECO:0000256" key="5">
    <source>
        <dbReference type="ARBA" id="ARBA00022839"/>
    </source>
</evidence>
<name>A0A379EB31_9PORP</name>
<dbReference type="NCBIfam" id="TIGR00644">
    <property type="entry name" value="recJ"/>
    <property type="match status" value="1"/>
</dbReference>
<dbReference type="GO" id="GO:0003676">
    <property type="term" value="F:nucleic acid binding"/>
    <property type="evidence" value="ECO:0007669"/>
    <property type="project" value="InterPro"/>
</dbReference>
<keyword evidence="5 9" id="KW-0269">Exonuclease</keyword>
<dbReference type="InterPro" id="IPR041122">
    <property type="entry name" value="RecJ_OB"/>
</dbReference>
<dbReference type="GO" id="GO:0008409">
    <property type="term" value="F:5'-3' exonuclease activity"/>
    <property type="evidence" value="ECO:0007669"/>
    <property type="project" value="InterPro"/>
</dbReference>
<dbReference type="InterPro" id="IPR038763">
    <property type="entry name" value="DHH_sf"/>
</dbReference>
<dbReference type="Pfam" id="PF17768">
    <property type="entry name" value="RecJ_OB"/>
    <property type="match status" value="1"/>
</dbReference>
<protein>
    <recommendedName>
        <fullName evidence="2">Single-stranded-DNA-specific exonuclease RecJ</fullName>
    </recommendedName>
</protein>
<evidence type="ECO:0000259" key="7">
    <source>
        <dbReference type="Pfam" id="PF02272"/>
    </source>
</evidence>
<dbReference type="Pfam" id="PF01368">
    <property type="entry name" value="DHH"/>
    <property type="match status" value="1"/>
</dbReference>
<dbReference type="RefSeq" id="WP_025004292.1">
    <property type="nucleotide sequence ID" value="NZ_UGTF01000002.1"/>
</dbReference>
<accession>A0A379EB31</accession>
<gene>
    <name evidence="9" type="primary">recJ</name>
    <name evidence="9" type="ORF">NCTC11632_02017</name>
</gene>
<evidence type="ECO:0000313" key="10">
    <source>
        <dbReference type="Proteomes" id="UP000254156"/>
    </source>
</evidence>
<evidence type="ECO:0000256" key="1">
    <source>
        <dbReference type="ARBA" id="ARBA00005915"/>
    </source>
</evidence>
<organism evidence="9 10">
    <name type="scientific">Porphyromonas macacae</name>
    <dbReference type="NCBI Taxonomy" id="28115"/>
    <lineage>
        <taxon>Bacteria</taxon>
        <taxon>Pseudomonadati</taxon>
        <taxon>Bacteroidota</taxon>
        <taxon>Bacteroidia</taxon>
        <taxon>Bacteroidales</taxon>
        <taxon>Porphyromonadaceae</taxon>
        <taxon>Porphyromonas</taxon>
    </lineage>
</organism>
<evidence type="ECO:0000313" key="9">
    <source>
        <dbReference type="EMBL" id="SUB89886.1"/>
    </source>
</evidence>
<keyword evidence="4 9" id="KW-0378">Hydrolase</keyword>
<dbReference type="GO" id="GO:0006310">
    <property type="term" value="P:DNA recombination"/>
    <property type="evidence" value="ECO:0007669"/>
    <property type="project" value="InterPro"/>
</dbReference>
<dbReference type="PANTHER" id="PTHR30255">
    <property type="entry name" value="SINGLE-STRANDED-DNA-SPECIFIC EXONUCLEASE RECJ"/>
    <property type="match status" value="1"/>
</dbReference>
<proteinExistence type="inferred from homology"/>
<feature type="domain" description="DDH" evidence="6">
    <location>
        <begin position="82"/>
        <end position="232"/>
    </location>
</feature>
<dbReference type="InterPro" id="IPR051673">
    <property type="entry name" value="SSDNA_exonuclease_RecJ"/>
</dbReference>
<dbReference type="Proteomes" id="UP000254156">
    <property type="component" value="Unassembled WGS sequence"/>
</dbReference>
<dbReference type="Gene3D" id="3.90.1640.30">
    <property type="match status" value="1"/>
</dbReference>
<dbReference type="PANTHER" id="PTHR30255:SF2">
    <property type="entry name" value="SINGLE-STRANDED-DNA-SPECIFIC EXONUCLEASE RECJ"/>
    <property type="match status" value="1"/>
</dbReference>
<dbReference type="AlphaFoldDB" id="A0A379EB31"/>
<reference evidence="9 10" key="1">
    <citation type="submission" date="2018-06" db="EMBL/GenBank/DDBJ databases">
        <authorList>
            <consortium name="Pathogen Informatics"/>
            <person name="Doyle S."/>
        </authorList>
    </citation>
    <scope>NUCLEOTIDE SEQUENCE [LARGE SCALE GENOMIC DNA]</scope>
    <source>
        <strain evidence="9 10">NCTC11632</strain>
    </source>
</reference>
<dbReference type="Gene3D" id="3.10.310.30">
    <property type="match status" value="1"/>
</dbReference>
<sequence length="578" mass="65112">MTNNWNIASLSEEEEVLADHLARELNLTAIVGRLLVLRGITSVEEAQEYFHPSLSKLHDPFLMRDMDLAVKRLNKAVGNKERILIYGDYDVDGTTAVTLVYKFLRSTVCSQDELNYYIPDRYEEGYGISYRGIDFAHEWGARLIIVLDCGIKAIEKVAYAKSLGIDFIICDHHNPDEVLPDAVAVLDAKRTDNTYPFEHLSGCGVGFKLLQAFAQSNNIDMKKLYCHLDLLAVSIAADIVPLVGENRILAYYGIKQLNTHPSLGLKGIIKTSGLDGKPIDMDSIVFKIGPRINASGRMMNGREAVDLLLASDKDSARKQSAHINEYNLERRKLDRVTTEEALLQLKEDAELENRKILVLYSPEWHKGVIGIVASRITERYYRPTIVLTRSGDHISGSARSLGGFDVYKAIEYCKDFLVNFGGHTYAAGLTIKPDFLNDFIERIRSYAETAMEPEVLVPQIDIDAEISLHDITPRLMREIKSMAPFGSGNEKPVFVSRHAVNAGRTRAVGAHDEHLRLDITNQENTIKPINGIAFQLAKKNLHYIQQKKPFSLVYTIEENNYHSNSFMQLQVKDIALER</sequence>
<evidence type="ECO:0000259" key="6">
    <source>
        <dbReference type="Pfam" id="PF01368"/>
    </source>
</evidence>
<feature type="domain" description="RecJ OB" evidence="8">
    <location>
        <begin position="462"/>
        <end position="573"/>
    </location>
</feature>
<comment type="similarity">
    <text evidence="1">Belongs to the RecJ family.</text>
</comment>
<evidence type="ECO:0000256" key="4">
    <source>
        <dbReference type="ARBA" id="ARBA00022801"/>
    </source>
</evidence>